<reference evidence="2" key="1">
    <citation type="submission" date="2020-06" db="EMBL/GenBank/DDBJ databases">
        <authorList>
            <person name="Li T."/>
            <person name="Hu X."/>
            <person name="Zhang T."/>
            <person name="Song X."/>
            <person name="Zhang H."/>
            <person name="Dai N."/>
            <person name="Sheng W."/>
            <person name="Hou X."/>
            <person name="Wei L."/>
        </authorList>
    </citation>
    <scope>NUCLEOTIDE SEQUENCE</scope>
    <source>
        <strain evidence="2">3651</strain>
        <tissue evidence="2">Leaf</tissue>
    </source>
</reference>
<proteinExistence type="predicted"/>
<evidence type="ECO:0000313" key="3">
    <source>
        <dbReference type="Proteomes" id="UP001293254"/>
    </source>
</evidence>
<reference evidence="2" key="2">
    <citation type="journal article" date="2024" name="Plant">
        <title>Genomic evolution and insights into agronomic trait innovations of Sesamum species.</title>
        <authorList>
            <person name="Miao H."/>
            <person name="Wang L."/>
            <person name="Qu L."/>
            <person name="Liu H."/>
            <person name="Sun Y."/>
            <person name="Le M."/>
            <person name="Wang Q."/>
            <person name="Wei S."/>
            <person name="Zheng Y."/>
            <person name="Lin W."/>
            <person name="Duan Y."/>
            <person name="Cao H."/>
            <person name="Xiong S."/>
            <person name="Wang X."/>
            <person name="Wei L."/>
            <person name="Li C."/>
            <person name="Ma Q."/>
            <person name="Ju M."/>
            <person name="Zhao R."/>
            <person name="Li G."/>
            <person name="Mu C."/>
            <person name="Tian Q."/>
            <person name="Mei H."/>
            <person name="Zhang T."/>
            <person name="Gao T."/>
            <person name="Zhang H."/>
        </authorList>
    </citation>
    <scope>NUCLEOTIDE SEQUENCE</scope>
    <source>
        <strain evidence="2">3651</strain>
    </source>
</reference>
<feature type="region of interest" description="Disordered" evidence="1">
    <location>
        <begin position="82"/>
        <end position="101"/>
    </location>
</feature>
<dbReference type="Proteomes" id="UP001293254">
    <property type="component" value="Unassembled WGS sequence"/>
</dbReference>
<gene>
    <name evidence="2" type="ORF">Salat_2611100</name>
</gene>
<protein>
    <submittedName>
        <fullName evidence="2">Uncharacterized protein</fullName>
    </submittedName>
</protein>
<sequence length="136" mass="14586">MGLEIESNKLSNYWIIAYFLCKIWESGEGFVVGEGADRVGLSRRRVGATWGAPSQAEATPQPGNALLRAGPAQLEAFTSSWIERDASPAPGTGRSDAQLEEMPQLGLLARADWAARRRASSWPGEPASPARSTISS</sequence>
<evidence type="ECO:0000256" key="1">
    <source>
        <dbReference type="SAM" id="MobiDB-lite"/>
    </source>
</evidence>
<organism evidence="2 3">
    <name type="scientific">Sesamum alatum</name>
    <dbReference type="NCBI Taxonomy" id="300844"/>
    <lineage>
        <taxon>Eukaryota</taxon>
        <taxon>Viridiplantae</taxon>
        <taxon>Streptophyta</taxon>
        <taxon>Embryophyta</taxon>
        <taxon>Tracheophyta</taxon>
        <taxon>Spermatophyta</taxon>
        <taxon>Magnoliopsida</taxon>
        <taxon>eudicotyledons</taxon>
        <taxon>Gunneridae</taxon>
        <taxon>Pentapetalae</taxon>
        <taxon>asterids</taxon>
        <taxon>lamiids</taxon>
        <taxon>Lamiales</taxon>
        <taxon>Pedaliaceae</taxon>
        <taxon>Sesamum</taxon>
    </lineage>
</organism>
<evidence type="ECO:0000313" key="2">
    <source>
        <dbReference type="EMBL" id="KAK4415040.1"/>
    </source>
</evidence>
<comment type="caution">
    <text evidence="2">The sequence shown here is derived from an EMBL/GenBank/DDBJ whole genome shotgun (WGS) entry which is preliminary data.</text>
</comment>
<keyword evidence="3" id="KW-1185">Reference proteome</keyword>
<dbReference type="AlphaFoldDB" id="A0AAE2CAR4"/>
<name>A0AAE2CAR4_9LAMI</name>
<accession>A0AAE2CAR4</accession>
<dbReference type="EMBL" id="JACGWO010000011">
    <property type="protein sequence ID" value="KAK4415040.1"/>
    <property type="molecule type" value="Genomic_DNA"/>
</dbReference>